<dbReference type="KEGG" id="ota:OT_ostta04g00620"/>
<dbReference type="GO" id="GO:0016020">
    <property type="term" value="C:membrane"/>
    <property type="evidence" value="ECO:0007669"/>
    <property type="project" value="TreeGrafter"/>
</dbReference>
<proteinExistence type="predicted"/>
<dbReference type="InterPro" id="IPR047150">
    <property type="entry name" value="SGT"/>
</dbReference>
<dbReference type="SMART" id="SM00028">
    <property type="entry name" value="TPR"/>
    <property type="match status" value="6"/>
</dbReference>
<dbReference type="Proteomes" id="UP000009170">
    <property type="component" value="Unassembled WGS sequence"/>
</dbReference>
<dbReference type="InterPro" id="IPR019734">
    <property type="entry name" value="TPR_rpt"/>
</dbReference>
<dbReference type="GO" id="GO:0060090">
    <property type="term" value="F:molecular adaptor activity"/>
    <property type="evidence" value="ECO:0007669"/>
    <property type="project" value="TreeGrafter"/>
</dbReference>
<keyword evidence="2 3" id="KW-0802">TPR repeat</keyword>
<feature type="repeat" description="TPR" evidence="3">
    <location>
        <begin position="10"/>
        <end position="43"/>
    </location>
</feature>
<keyword evidence="5" id="KW-1185">Reference proteome</keyword>
<dbReference type="InParanoid" id="A0A090LZT3"/>
<evidence type="ECO:0000256" key="1">
    <source>
        <dbReference type="ARBA" id="ARBA00022737"/>
    </source>
</evidence>
<protein>
    <submittedName>
        <fullName evidence="4">Tetratricopeptide repeat</fullName>
    </submittedName>
</protein>
<dbReference type="InterPro" id="IPR011990">
    <property type="entry name" value="TPR-like_helical_dom_sf"/>
</dbReference>
<dbReference type="Pfam" id="PF13432">
    <property type="entry name" value="TPR_16"/>
    <property type="match status" value="4"/>
</dbReference>
<dbReference type="PROSITE" id="PS50005">
    <property type="entry name" value="TPR"/>
    <property type="match status" value="3"/>
</dbReference>
<evidence type="ECO:0000313" key="4">
    <source>
        <dbReference type="EMBL" id="CEF97436.1"/>
    </source>
</evidence>
<evidence type="ECO:0000256" key="3">
    <source>
        <dbReference type="PROSITE-ProRule" id="PRU00339"/>
    </source>
</evidence>
<organism evidence="4 5">
    <name type="scientific">Ostreococcus tauri</name>
    <name type="common">Marine green alga</name>
    <dbReference type="NCBI Taxonomy" id="70448"/>
    <lineage>
        <taxon>Eukaryota</taxon>
        <taxon>Viridiplantae</taxon>
        <taxon>Chlorophyta</taxon>
        <taxon>Mamiellophyceae</taxon>
        <taxon>Mamiellales</taxon>
        <taxon>Bathycoccaceae</taxon>
        <taxon>Ostreococcus</taxon>
    </lineage>
</organism>
<dbReference type="OrthoDB" id="245563at2759"/>
<comment type="caution">
    <text evidence="4">The sequence shown here is derived from an EMBL/GenBank/DDBJ whole genome shotgun (WGS) entry which is preliminary data.</text>
</comment>
<dbReference type="RefSeq" id="XP_022838691.1">
    <property type="nucleotide sequence ID" value="XM_022984415.1"/>
</dbReference>
<dbReference type="GO" id="GO:0072380">
    <property type="term" value="C:TRC complex"/>
    <property type="evidence" value="ECO:0007669"/>
    <property type="project" value="TreeGrafter"/>
</dbReference>
<evidence type="ECO:0000313" key="5">
    <source>
        <dbReference type="Proteomes" id="UP000009170"/>
    </source>
</evidence>
<dbReference type="PANTHER" id="PTHR45831">
    <property type="entry name" value="LD24721P"/>
    <property type="match status" value="1"/>
</dbReference>
<dbReference type="SUPFAM" id="SSF48452">
    <property type="entry name" value="TPR-like"/>
    <property type="match status" value="2"/>
</dbReference>
<dbReference type="GeneID" id="9833175"/>
<keyword evidence="1" id="KW-0677">Repeat</keyword>
<reference evidence="5" key="1">
    <citation type="journal article" date="2006" name="Proc. Natl. Acad. Sci. U.S.A.">
        <title>Genome analysis of the smallest free-living eukaryote Ostreococcus tauri unveils many unique features.</title>
        <authorList>
            <person name="Derelle E."/>
            <person name="Ferraz C."/>
            <person name="Rombauts S."/>
            <person name="Rouze P."/>
            <person name="Worden A.Z."/>
            <person name="Robbens S."/>
            <person name="Partensky F."/>
            <person name="Degroeve S."/>
            <person name="Echeynie S."/>
            <person name="Cooke R."/>
            <person name="Saeys Y."/>
            <person name="Wuyts J."/>
            <person name="Jabbari K."/>
            <person name="Bowler C."/>
            <person name="Panaud O."/>
            <person name="Piegu B."/>
            <person name="Ball S.G."/>
            <person name="Ral J.-P."/>
            <person name="Bouget F.-Y."/>
            <person name="Piganeau G."/>
            <person name="De Baets B."/>
            <person name="Picard A."/>
            <person name="Delseny M."/>
            <person name="Demaille J."/>
            <person name="Van de Peer Y."/>
            <person name="Moreau H."/>
        </authorList>
    </citation>
    <scope>NUCLEOTIDE SEQUENCE [LARGE SCALE GENOMIC DNA]</scope>
    <source>
        <strain evidence="5">OTTH 0595 / CCAP 157/2 / RCC745</strain>
    </source>
</reference>
<dbReference type="Gene3D" id="1.25.40.10">
    <property type="entry name" value="Tetratricopeptide repeat domain"/>
    <property type="match status" value="2"/>
</dbReference>
<reference evidence="4 5" key="2">
    <citation type="journal article" date="2014" name="BMC Genomics">
        <title>An improved genome of the model marine alga Ostreococcus tauri unfolds by assessing Illumina de novo assemblies.</title>
        <authorList>
            <person name="Blanc-Mathieu R."/>
            <person name="Verhelst B."/>
            <person name="Derelle E."/>
            <person name="Rombauts S."/>
            <person name="Bouget F.Y."/>
            <person name="Carre I."/>
            <person name="Chateau A."/>
            <person name="Eyre-Walker A."/>
            <person name="Grimsley N."/>
            <person name="Moreau H."/>
            <person name="Piegu B."/>
            <person name="Rivals E."/>
            <person name="Schackwitz W."/>
            <person name="Van de Peer Y."/>
            <person name="Piganeau G."/>
        </authorList>
    </citation>
    <scope>NUCLEOTIDE SEQUENCE [LARGE SCALE GENOMIC DNA]</scope>
    <source>
        <strain evidence="5">OTTH 0595 / CCAP 157/2 / RCC745</strain>
    </source>
</reference>
<evidence type="ECO:0000256" key="2">
    <source>
        <dbReference type="ARBA" id="ARBA00022803"/>
    </source>
</evidence>
<dbReference type="STRING" id="70448.A0A090LZT3"/>
<name>A0A090LZT3_OSTTA</name>
<feature type="repeat" description="TPR" evidence="3">
    <location>
        <begin position="170"/>
        <end position="203"/>
    </location>
</feature>
<dbReference type="EMBL" id="CAID01000004">
    <property type="protein sequence ID" value="CEF97436.1"/>
    <property type="molecule type" value="Genomic_DNA"/>
</dbReference>
<sequence>MSVSIDASSSTYHRERGNASFRRGAYDEAVEAYARAIESRADDCASLTNASAAYMELGRYDLAEAAARRALEANAAWRKGYARLARALERQGRARDACDVYRRGIEVCGESAQMQERLDALEESAAMEDASPEALKERGNAFLRDGDLSAAEEAYTLAIDKSTASGATLVALYNNRAETRRRAREHEAAVEDCTKALELDPINLKAILRRGGTYEVLEKYKRACDDYERALAIDPRDPFRVRERLRRCQALAREQF</sequence>
<dbReference type="GO" id="GO:0006620">
    <property type="term" value="P:post-translational protein targeting to endoplasmic reticulum membrane"/>
    <property type="evidence" value="ECO:0007669"/>
    <property type="project" value="TreeGrafter"/>
</dbReference>
<accession>A0A090LZT3</accession>
<dbReference type="PANTHER" id="PTHR45831:SF2">
    <property type="entry name" value="LD24721P"/>
    <property type="match status" value="1"/>
</dbReference>
<dbReference type="AlphaFoldDB" id="A0A090LZT3"/>
<feature type="repeat" description="TPR" evidence="3">
    <location>
        <begin position="204"/>
        <end position="237"/>
    </location>
</feature>
<gene>
    <name evidence="4" type="ORF">OT_ostta04g00620</name>
</gene>